<dbReference type="RefSeq" id="WP_023791211.1">
    <property type="nucleotide sequence ID" value="NC_023003.1"/>
</dbReference>
<dbReference type="Proteomes" id="UP000018769">
    <property type="component" value="Chromosome I"/>
</dbReference>
<dbReference type="PRINTS" id="PR00368">
    <property type="entry name" value="FADPNR"/>
</dbReference>
<reference evidence="9 10" key="1">
    <citation type="journal article" date="2015" name="Biol. Direct">
        <title>Babela massiliensis, a representative of a widespread bacterial phylum with unusual adaptations to parasitism in amoebae.</title>
        <authorList>
            <person name="Pagnier I."/>
            <person name="Yutin N."/>
            <person name="Croce O."/>
            <person name="Makarova K.S."/>
            <person name="Wolf Y.I."/>
            <person name="Benamar S."/>
            <person name="Raoult D."/>
            <person name="Koonin E.V."/>
            <person name="La Scola B."/>
        </authorList>
    </citation>
    <scope>NUCLEOTIDE SEQUENCE [LARGE SCALE GENOMIC DNA]</scope>
    <source>
        <strain evidence="10">BABL1</strain>
    </source>
</reference>
<dbReference type="GO" id="GO:0004791">
    <property type="term" value="F:thioredoxin-disulfide reductase (NADPH) activity"/>
    <property type="evidence" value="ECO:0007669"/>
    <property type="project" value="UniProtKB-UniRule"/>
</dbReference>
<dbReference type="Gene3D" id="3.50.50.60">
    <property type="entry name" value="FAD/NAD(P)-binding domain"/>
    <property type="match status" value="2"/>
</dbReference>
<comment type="catalytic activity">
    <reaction evidence="6">
        <text>[thioredoxin]-dithiol + NADP(+) = [thioredoxin]-disulfide + NADPH + H(+)</text>
        <dbReference type="Rhea" id="RHEA:20345"/>
        <dbReference type="Rhea" id="RHEA-COMP:10698"/>
        <dbReference type="Rhea" id="RHEA-COMP:10700"/>
        <dbReference type="ChEBI" id="CHEBI:15378"/>
        <dbReference type="ChEBI" id="CHEBI:29950"/>
        <dbReference type="ChEBI" id="CHEBI:50058"/>
        <dbReference type="ChEBI" id="CHEBI:57783"/>
        <dbReference type="ChEBI" id="CHEBI:58349"/>
        <dbReference type="EC" id="1.8.1.9"/>
    </reaction>
</comment>
<dbReference type="HOGENOM" id="CLU_031864_5_1_7"/>
<dbReference type="GO" id="GO:0019430">
    <property type="term" value="P:removal of superoxide radicals"/>
    <property type="evidence" value="ECO:0007669"/>
    <property type="project" value="UniProtKB-UniRule"/>
</dbReference>
<evidence type="ECO:0000259" key="8">
    <source>
        <dbReference type="Pfam" id="PF07992"/>
    </source>
</evidence>
<dbReference type="EMBL" id="HG793133">
    <property type="protein sequence ID" value="CDK30286.1"/>
    <property type="molecule type" value="Genomic_DNA"/>
</dbReference>
<protein>
    <recommendedName>
        <fullName evidence="6">Thioredoxin reductase</fullName>
        <ecNumber evidence="6">1.8.1.9</ecNumber>
    </recommendedName>
</protein>
<dbReference type="KEGG" id="dpb:BABL1_gene_980"/>
<accession>V6DID2</accession>
<dbReference type="PRINTS" id="PR00469">
    <property type="entry name" value="PNDRDTASEII"/>
</dbReference>
<dbReference type="NCBIfam" id="TIGR01292">
    <property type="entry name" value="TRX_reduct"/>
    <property type="match status" value="1"/>
</dbReference>
<evidence type="ECO:0000313" key="9">
    <source>
        <dbReference type="EMBL" id="CDK30286.1"/>
    </source>
</evidence>
<dbReference type="InterPro" id="IPR005982">
    <property type="entry name" value="Thioredox_Rdtase"/>
</dbReference>
<keyword evidence="1 6" id="KW-0285">Flavoprotein</keyword>
<dbReference type="AlphaFoldDB" id="V6DID2"/>
<keyword evidence="10" id="KW-1185">Reference proteome</keyword>
<dbReference type="InterPro" id="IPR023753">
    <property type="entry name" value="FAD/NAD-binding_dom"/>
</dbReference>
<comment type="similarity">
    <text evidence="6">Belongs to the class-II pyridine nucleotide-disulfide oxidoreductase family.</text>
</comment>
<proteinExistence type="inferred from homology"/>
<dbReference type="PROSITE" id="PS00573">
    <property type="entry name" value="PYRIDINE_REDOX_2"/>
    <property type="match status" value="1"/>
</dbReference>
<dbReference type="InterPro" id="IPR036188">
    <property type="entry name" value="FAD/NAD-bd_sf"/>
</dbReference>
<evidence type="ECO:0000256" key="1">
    <source>
        <dbReference type="ARBA" id="ARBA00022630"/>
    </source>
</evidence>
<dbReference type="OrthoDB" id="9806179at2"/>
<keyword evidence="7" id="KW-0521">NADP</keyword>
<evidence type="ECO:0000256" key="2">
    <source>
        <dbReference type="ARBA" id="ARBA00022827"/>
    </source>
</evidence>
<dbReference type="GO" id="GO:0005737">
    <property type="term" value="C:cytoplasm"/>
    <property type="evidence" value="ECO:0007669"/>
    <property type="project" value="InterPro"/>
</dbReference>
<dbReference type="EC" id="1.8.1.9" evidence="6"/>
<dbReference type="eggNOG" id="COG0492">
    <property type="taxonomic scope" value="Bacteria"/>
</dbReference>
<dbReference type="PATRIC" id="fig|673862.3.peg.175"/>
<evidence type="ECO:0000256" key="7">
    <source>
        <dbReference type="RuleBase" id="RU003881"/>
    </source>
</evidence>
<name>V6DID2_9BACT</name>
<evidence type="ECO:0000256" key="5">
    <source>
        <dbReference type="ARBA" id="ARBA00023284"/>
    </source>
</evidence>
<dbReference type="PANTHER" id="PTHR48105">
    <property type="entry name" value="THIOREDOXIN REDUCTASE 1-RELATED-RELATED"/>
    <property type="match status" value="1"/>
</dbReference>
<evidence type="ECO:0000256" key="4">
    <source>
        <dbReference type="ARBA" id="ARBA00023157"/>
    </source>
</evidence>
<feature type="domain" description="FAD/NAD(P)-binding" evidence="8">
    <location>
        <begin position="8"/>
        <end position="295"/>
    </location>
</feature>
<keyword evidence="5 6" id="KW-0676">Redox-active center</keyword>
<sequence>MDLKLTQKLVIIGSGPAALTAAIYASRANLEPLIVRGNEPGGQLMGTSHVENWPGEISILGPALINKIETHAKHLGTEFLNREIVKVDFNNKPFSLITNKNETIKANAVIIATGANPKKLNCKGEETYWGKGVTTCAVCDGAFYKDQPVVIVGGGDSAVENATFMTKFTDKVTLVHILDKLTASHAMQSKILNDKRINIIYNSTVDEILGNNNHVQEVMIKNQKTGQKDIIKTSAVFIAIGLTPNTEIFKDQIELNNYGYIVLKEHTKTSVDGIFAAGDVADSRYRQAITSAGSGCAASLDAEHYLGSL</sequence>
<evidence type="ECO:0000313" key="10">
    <source>
        <dbReference type="Proteomes" id="UP000018769"/>
    </source>
</evidence>
<gene>
    <name evidence="9" type="ORF">BABL1_gene_980</name>
</gene>
<evidence type="ECO:0000256" key="3">
    <source>
        <dbReference type="ARBA" id="ARBA00023002"/>
    </source>
</evidence>
<dbReference type="SUPFAM" id="SSF51905">
    <property type="entry name" value="FAD/NAD(P)-binding domain"/>
    <property type="match status" value="1"/>
</dbReference>
<dbReference type="InterPro" id="IPR008255">
    <property type="entry name" value="Pyr_nucl-diS_OxRdtase_2_AS"/>
</dbReference>
<keyword evidence="2 6" id="KW-0274">FAD</keyword>
<dbReference type="STRING" id="673862.BABL1_gene_980"/>
<dbReference type="InterPro" id="IPR050097">
    <property type="entry name" value="Ferredoxin-NADP_redctase_2"/>
</dbReference>
<organism evidence="9 10">
    <name type="scientific">Candidatus Babela massiliensis</name>
    <dbReference type="NCBI Taxonomy" id="673862"/>
    <lineage>
        <taxon>Bacteria</taxon>
        <taxon>Candidatus Babelota</taxon>
        <taxon>Candidatus Babeliae</taxon>
        <taxon>Candidatus Babeliales</taxon>
        <taxon>Candidatus Babeliaceae</taxon>
        <taxon>Candidatus Babela</taxon>
    </lineage>
</organism>
<evidence type="ECO:0000256" key="6">
    <source>
        <dbReference type="RuleBase" id="RU003880"/>
    </source>
</evidence>
<comment type="cofactor">
    <cofactor evidence="7">
        <name>FAD</name>
        <dbReference type="ChEBI" id="CHEBI:57692"/>
    </cofactor>
    <text evidence="7">Binds 1 FAD per subunit.</text>
</comment>
<comment type="subunit">
    <text evidence="6">Homodimer.</text>
</comment>
<keyword evidence="4" id="KW-1015">Disulfide bond</keyword>
<keyword evidence="3 6" id="KW-0560">Oxidoreductase</keyword>
<dbReference type="Pfam" id="PF07992">
    <property type="entry name" value="Pyr_redox_2"/>
    <property type="match status" value="1"/>
</dbReference>